<organism evidence="1 2">
    <name type="scientific">Batillaria attramentaria</name>
    <dbReference type="NCBI Taxonomy" id="370345"/>
    <lineage>
        <taxon>Eukaryota</taxon>
        <taxon>Metazoa</taxon>
        <taxon>Spiralia</taxon>
        <taxon>Lophotrochozoa</taxon>
        <taxon>Mollusca</taxon>
        <taxon>Gastropoda</taxon>
        <taxon>Caenogastropoda</taxon>
        <taxon>Sorbeoconcha</taxon>
        <taxon>Cerithioidea</taxon>
        <taxon>Batillariidae</taxon>
        <taxon>Batillaria</taxon>
    </lineage>
</organism>
<dbReference type="Proteomes" id="UP001519460">
    <property type="component" value="Unassembled WGS sequence"/>
</dbReference>
<proteinExistence type="predicted"/>
<sequence>MRPMDVRPNLPGPLIVRRGSFAYKILRRSWPGAGVCGSVAGDVSHVQSSRVWSHCAVLHTLARSPGCCYACHLFYPLHGAFLANPRIARQPDSQDSHICGTAVIPGVFRTPVAIVVY</sequence>
<name>A0ABD0LQW4_9CAEN</name>
<evidence type="ECO:0000313" key="2">
    <source>
        <dbReference type="Proteomes" id="UP001519460"/>
    </source>
</evidence>
<keyword evidence="2" id="KW-1185">Reference proteome</keyword>
<dbReference type="EMBL" id="JACVVK020000028">
    <property type="protein sequence ID" value="KAK7501950.1"/>
    <property type="molecule type" value="Genomic_DNA"/>
</dbReference>
<comment type="caution">
    <text evidence="1">The sequence shown here is derived from an EMBL/GenBank/DDBJ whole genome shotgun (WGS) entry which is preliminary data.</text>
</comment>
<accession>A0ABD0LQW4</accession>
<evidence type="ECO:0000313" key="1">
    <source>
        <dbReference type="EMBL" id="KAK7501950.1"/>
    </source>
</evidence>
<reference evidence="1 2" key="1">
    <citation type="journal article" date="2023" name="Sci. Data">
        <title>Genome assembly of the Korean intertidal mud-creeper Batillaria attramentaria.</title>
        <authorList>
            <person name="Patra A.K."/>
            <person name="Ho P.T."/>
            <person name="Jun S."/>
            <person name="Lee S.J."/>
            <person name="Kim Y."/>
            <person name="Won Y.J."/>
        </authorList>
    </citation>
    <scope>NUCLEOTIDE SEQUENCE [LARGE SCALE GENOMIC DNA]</scope>
    <source>
        <strain evidence="1">Wonlab-2016</strain>
    </source>
</reference>
<dbReference type="AlphaFoldDB" id="A0ABD0LQW4"/>
<gene>
    <name evidence="1" type="ORF">BaRGS_00006702</name>
</gene>
<protein>
    <submittedName>
        <fullName evidence="1">Uncharacterized protein</fullName>
    </submittedName>
</protein>